<organism evidence="9 10">
    <name type="scientific">Pseudobutyrivibrio ruminis</name>
    <dbReference type="NCBI Taxonomy" id="46206"/>
    <lineage>
        <taxon>Bacteria</taxon>
        <taxon>Bacillati</taxon>
        <taxon>Bacillota</taxon>
        <taxon>Clostridia</taxon>
        <taxon>Lachnospirales</taxon>
        <taxon>Lachnospiraceae</taxon>
        <taxon>Pseudobutyrivibrio</taxon>
    </lineage>
</organism>
<name>A0A2G3EAK9_9FIRM</name>
<dbReference type="PANTHER" id="PTHR40074:SF2">
    <property type="entry name" value="O-ACETYLTRANSFERASE WECH"/>
    <property type="match status" value="1"/>
</dbReference>
<proteinExistence type="inferred from homology"/>
<gene>
    <name evidence="9" type="ORF">CSX00_06155</name>
</gene>
<dbReference type="InterPro" id="IPR002656">
    <property type="entry name" value="Acyl_transf_3_dom"/>
</dbReference>
<dbReference type="PANTHER" id="PTHR40074">
    <property type="entry name" value="O-ACETYLTRANSFERASE WECH"/>
    <property type="match status" value="1"/>
</dbReference>
<evidence type="ECO:0000256" key="5">
    <source>
        <dbReference type="ARBA" id="ARBA00022989"/>
    </source>
</evidence>
<dbReference type="RefSeq" id="WP_099413151.1">
    <property type="nucleotide sequence ID" value="NZ_PDYH01000020.1"/>
</dbReference>
<evidence type="ECO:0000256" key="6">
    <source>
        <dbReference type="ARBA" id="ARBA00023136"/>
    </source>
</evidence>
<feature type="transmembrane region" description="Helical" evidence="7">
    <location>
        <begin position="275"/>
        <end position="296"/>
    </location>
</feature>
<evidence type="ECO:0000256" key="7">
    <source>
        <dbReference type="SAM" id="Phobius"/>
    </source>
</evidence>
<feature type="transmembrane region" description="Helical" evidence="7">
    <location>
        <begin position="180"/>
        <end position="199"/>
    </location>
</feature>
<comment type="similarity">
    <text evidence="2">Belongs to the acyltransferase 3 family.</text>
</comment>
<feature type="transmembrane region" description="Helical" evidence="7">
    <location>
        <begin position="211"/>
        <end position="230"/>
    </location>
</feature>
<evidence type="ECO:0000256" key="4">
    <source>
        <dbReference type="ARBA" id="ARBA00022692"/>
    </source>
</evidence>
<feature type="transmembrane region" description="Helical" evidence="7">
    <location>
        <begin position="316"/>
        <end position="338"/>
    </location>
</feature>
<keyword evidence="10" id="KW-1185">Reference proteome</keyword>
<protein>
    <recommendedName>
        <fullName evidence="8">Acyltransferase 3 domain-containing protein</fullName>
    </recommendedName>
</protein>
<keyword evidence="5 7" id="KW-1133">Transmembrane helix</keyword>
<evidence type="ECO:0000313" key="9">
    <source>
        <dbReference type="EMBL" id="PHU40349.1"/>
    </source>
</evidence>
<dbReference type="AlphaFoldDB" id="A0A2G3EAK9"/>
<keyword evidence="3" id="KW-1003">Cell membrane</keyword>
<evidence type="ECO:0000256" key="2">
    <source>
        <dbReference type="ARBA" id="ARBA00007400"/>
    </source>
</evidence>
<accession>A0A2G3EAK9</accession>
<feature type="transmembrane region" description="Helical" evidence="7">
    <location>
        <begin position="156"/>
        <end position="174"/>
    </location>
</feature>
<dbReference type="GO" id="GO:0016413">
    <property type="term" value="F:O-acetyltransferase activity"/>
    <property type="evidence" value="ECO:0007669"/>
    <property type="project" value="TreeGrafter"/>
</dbReference>
<sequence length="360" mass="41550">MEAKTKRNSSIELMKVIAILMIILSHSMPDGDGSLGASYIDIDTVTTDWQLLLAGLFKNMGQIGNDIFLVASCWFLVDSKQAKRSKIAGFLADSWFCSILMLIVFLILGYSFSLKYIVKQFFPATFNNCWFLTCFVLFYMIHPLLHVALESMERKTLLRFNIIFFIMYNCMGFIMGNTMFYFSELIGFCGFYFLVGYIKKYASEKYMDKRRNLLILLAGIVLWLVSFAATDFLGFKVSLLSDQLMRWDTIMNPCFVLIGIGAFGLAHTGEFYNSLINYISSLSLIIYMLHANIIIRQYGRWDLFAWVKANYGYSKLIFWILSYALVNIVVSIIVASIYDKTVRKYFHGGFDYICKKLIRE</sequence>
<evidence type="ECO:0000313" key="10">
    <source>
        <dbReference type="Proteomes" id="UP000224317"/>
    </source>
</evidence>
<evidence type="ECO:0000256" key="1">
    <source>
        <dbReference type="ARBA" id="ARBA00004651"/>
    </source>
</evidence>
<dbReference type="Pfam" id="PF01757">
    <property type="entry name" value="Acyl_transf_3"/>
    <property type="match status" value="1"/>
</dbReference>
<evidence type="ECO:0000256" key="3">
    <source>
        <dbReference type="ARBA" id="ARBA00022475"/>
    </source>
</evidence>
<evidence type="ECO:0000259" key="8">
    <source>
        <dbReference type="Pfam" id="PF01757"/>
    </source>
</evidence>
<reference evidence="9" key="1">
    <citation type="submission" date="2017-10" db="EMBL/GenBank/DDBJ databases">
        <title>Resolving the taxonomy of Roseburia spp., Eubacterium rectale and Agathobacter spp. through phylogenomic analysis.</title>
        <authorList>
            <person name="Sheridan P.O."/>
            <person name="Walker A.W."/>
            <person name="Duncan S.H."/>
            <person name="Scott K.P."/>
            <person name="Toole P.W.O."/>
            <person name="Luis P."/>
            <person name="Flint H.J."/>
        </authorList>
    </citation>
    <scope>NUCLEOTIDE SEQUENCE [LARGE SCALE GENOMIC DNA]</scope>
    <source>
        <strain evidence="9">JK10</strain>
    </source>
</reference>
<feature type="domain" description="Acyltransferase 3" evidence="8">
    <location>
        <begin position="9"/>
        <end position="335"/>
    </location>
</feature>
<keyword evidence="4 7" id="KW-0812">Transmembrane</keyword>
<dbReference type="GO" id="GO:0009246">
    <property type="term" value="P:enterobacterial common antigen biosynthetic process"/>
    <property type="evidence" value="ECO:0007669"/>
    <property type="project" value="TreeGrafter"/>
</dbReference>
<dbReference type="EMBL" id="PDYH01000020">
    <property type="protein sequence ID" value="PHU40349.1"/>
    <property type="molecule type" value="Genomic_DNA"/>
</dbReference>
<dbReference type="GO" id="GO:0005886">
    <property type="term" value="C:plasma membrane"/>
    <property type="evidence" value="ECO:0007669"/>
    <property type="project" value="UniProtKB-SubCell"/>
</dbReference>
<feature type="transmembrane region" description="Helical" evidence="7">
    <location>
        <begin position="250"/>
        <end position="268"/>
    </location>
</feature>
<keyword evidence="6 7" id="KW-0472">Membrane</keyword>
<feature type="transmembrane region" description="Helical" evidence="7">
    <location>
        <begin position="89"/>
        <end position="110"/>
    </location>
</feature>
<comment type="caution">
    <text evidence="9">The sequence shown here is derived from an EMBL/GenBank/DDBJ whole genome shotgun (WGS) entry which is preliminary data.</text>
</comment>
<feature type="transmembrane region" description="Helical" evidence="7">
    <location>
        <begin position="130"/>
        <end position="149"/>
    </location>
</feature>
<comment type="subcellular location">
    <subcellularLocation>
        <location evidence="1">Cell membrane</location>
        <topology evidence="1">Multi-pass membrane protein</topology>
    </subcellularLocation>
</comment>
<dbReference type="Proteomes" id="UP000224317">
    <property type="component" value="Unassembled WGS sequence"/>
</dbReference>